<dbReference type="EMBL" id="BSFP01000018">
    <property type="protein sequence ID" value="GLL01767.1"/>
    <property type="molecule type" value="Genomic_DNA"/>
</dbReference>
<evidence type="ECO:0000256" key="2">
    <source>
        <dbReference type="ARBA" id="ARBA00023125"/>
    </source>
</evidence>
<dbReference type="PROSITE" id="PS01124">
    <property type="entry name" value="HTH_ARAC_FAMILY_2"/>
    <property type="match status" value="1"/>
</dbReference>
<dbReference type="InterPro" id="IPR003313">
    <property type="entry name" value="AraC-bd"/>
</dbReference>
<accession>A0A9W6NMC4</accession>
<dbReference type="AlphaFoldDB" id="A0A9W6NMC4"/>
<feature type="domain" description="HTH araC/xylS-type" evidence="5">
    <location>
        <begin position="163"/>
        <end position="264"/>
    </location>
</feature>
<evidence type="ECO:0000259" key="5">
    <source>
        <dbReference type="PROSITE" id="PS01124"/>
    </source>
</evidence>
<dbReference type="GO" id="GO:0043565">
    <property type="term" value="F:sequence-specific DNA binding"/>
    <property type="evidence" value="ECO:0007669"/>
    <property type="project" value="InterPro"/>
</dbReference>
<dbReference type="Pfam" id="PF12833">
    <property type="entry name" value="HTH_18"/>
    <property type="match status" value="1"/>
</dbReference>
<sequence length="289" mass="31108">MVSFGGLTGDPVGAARLSDLPLGHSAVQTSNHVIVLVTAGQGTHTLDFVTYACRPGTLLWGRPGQVHQFGGQAGFDATVLTFSPAILPELPLPELLADPFAPACWQPAGEDEDAIVAEIAQIGVDQVRFGGTSFGTTLIAHSVAVLLMRISALAPVPRRSPADLLIGQLRRELEREVRHRRVEDYAEQLRCSVRTLTRASLAVTGRSAKQLIDERVALEAKRVLAVSDLPVADVGRRLGFEEPTNFGRFFARETGQSPGNFRAALHRSPAPRVPHQRSALPGRLTPRTA</sequence>
<dbReference type="GO" id="GO:0003700">
    <property type="term" value="F:DNA-binding transcription factor activity"/>
    <property type="evidence" value="ECO:0007669"/>
    <property type="project" value="InterPro"/>
</dbReference>
<dbReference type="Pfam" id="PF02311">
    <property type="entry name" value="AraC_binding"/>
    <property type="match status" value="1"/>
</dbReference>
<dbReference type="PANTHER" id="PTHR43280:SF32">
    <property type="entry name" value="TRANSCRIPTIONAL REGULATORY PROTEIN"/>
    <property type="match status" value="1"/>
</dbReference>
<dbReference type="SMART" id="SM00342">
    <property type="entry name" value="HTH_ARAC"/>
    <property type="match status" value="1"/>
</dbReference>
<evidence type="ECO:0000256" key="3">
    <source>
        <dbReference type="ARBA" id="ARBA00023163"/>
    </source>
</evidence>
<evidence type="ECO:0000313" key="7">
    <source>
        <dbReference type="Proteomes" id="UP001143480"/>
    </source>
</evidence>
<keyword evidence="7" id="KW-1185">Reference proteome</keyword>
<dbReference type="SUPFAM" id="SSF51215">
    <property type="entry name" value="Regulatory protein AraC"/>
    <property type="match status" value="1"/>
</dbReference>
<evidence type="ECO:0000313" key="6">
    <source>
        <dbReference type="EMBL" id="GLL01767.1"/>
    </source>
</evidence>
<protein>
    <submittedName>
        <fullName evidence="6">AraC family transcriptional regulator</fullName>
    </submittedName>
</protein>
<gene>
    <name evidence="6" type="ORF">GCM10017581_035090</name>
</gene>
<dbReference type="SUPFAM" id="SSF46689">
    <property type="entry name" value="Homeodomain-like"/>
    <property type="match status" value="1"/>
</dbReference>
<dbReference type="Proteomes" id="UP001143480">
    <property type="component" value="Unassembled WGS sequence"/>
</dbReference>
<keyword evidence="1" id="KW-0805">Transcription regulation</keyword>
<name>A0A9W6NMC4_9ACTN</name>
<reference evidence="6" key="1">
    <citation type="journal article" date="2014" name="Int. J. Syst. Evol. Microbiol.">
        <title>Complete genome sequence of Corynebacterium casei LMG S-19264T (=DSM 44701T), isolated from a smear-ripened cheese.</title>
        <authorList>
            <consortium name="US DOE Joint Genome Institute (JGI-PGF)"/>
            <person name="Walter F."/>
            <person name="Albersmeier A."/>
            <person name="Kalinowski J."/>
            <person name="Ruckert C."/>
        </authorList>
    </citation>
    <scope>NUCLEOTIDE SEQUENCE</scope>
    <source>
        <strain evidence="6">VKM Ac-1321</strain>
    </source>
</reference>
<dbReference type="Gene3D" id="1.10.10.60">
    <property type="entry name" value="Homeodomain-like"/>
    <property type="match status" value="1"/>
</dbReference>
<keyword evidence="3" id="KW-0804">Transcription</keyword>
<proteinExistence type="predicted"/>
<dbReference type="RefSeq" id="WP_223102322.1">
    <property type="nucleotide sequence ID" value="NZ_BAAAXA010000003.1"/>
</dbReference>
<dbReference type="PANTHER" id="PTHR43280">
    <property type="entry name" value="ARAC-FAMILY TRANSCRIPTIONAL REGULATOR"/>
    <property type="match status" value="1"/>
</dbReference>
<dbReference type="InterPro" id="IPR037923">
    <property type="entry name" value="HTH-like"/>
</dbReference>
<evidence type="ECO:0000256" key="1">
    <source>
        <dbReference type="ARBA" id="ARBA00023015"/>
    </source>
</evidence>
<evidence type="ECO:0000256" key="4">
    <source>
        <dbReference type="SAM" id="MobiDB-lite"/>
    </source>
</evidence>
<organism evidence="6 7">
    <name type="scientific">Dactylosporangium matsuzakiense</name>
    <dbReference type="NCBI Taxonomy" id="53360"/>
    <lineage>
        <taxon>Bacteria</taxon>
        <taxon>Bacillati</taxon>
        <taxon>Actinomycetota</taxon>
        <taxon>Actinomycetes</taxon>
        <taxon>Micromonosporales</taxon>
        <taxon>Micromonosporaceae</taxon>
        <taxon>Dactylosporangium</taxon>
    </lineage>
</organism>
<comment type="caution">
    <text evidence="6">The sequence shown here is derived from an EMBL/GenBank/DDBJ whole genome shotgun (WGS) entry which is preliminary data.</text>
</comment>
<feature type="region of interest" description="Disordered" evidence="4">
    <location>
        <begin position="266"/>
        <end position="289"/>
    </location>
</feature>
<dbReference type="InterPro" id="IPR018060">
    <property type="entry name" value="HTH_AraC"/>
</dbReference>
<dbReference type="InterPro" id="IPR009057">
    <property type="entry name" value="Homeodomain-like_sf"/>
</dbReference>
<keyword evidence="2" id="KW-0238">DNA-binding</keyword>
<reference evidence="6" key="2">
    <citation type="submission" date="2023-01" db="EMBL/GenBank/DDBJ databases">
        <authorList>
            <person name="Sun Q."/>
            <person name="Evtushenko L."/>
        </authorList>
    </citation>
    <scope>NUCLEOTIDE SEQUENCE</scope>
    <source>
        <strain evidence="6">VKM Ac-1321</strain>
    </source>
</reference>